<evidence type="ECO:0000256" key="2">
    <source>
        <dbReference type="ARBA" id="ARBA00022679"/>
    </source>
</evidence>
<dbReference type="GO" id="GO:0046872">
    <property type="term" value="F:metal ion binding"/>
    <property type="evidence" value="ECO:0007669"/>
    <property type="project" value="UniProtKB-KW"/>
</dbReference>
<evidence type="ECO:0000313" key="10">
    <source>
        <dbReference type="EMBL" id="APW60761.1"/>
    </source>
</evidence>
<keyword evidence="7 8" id="KW-0501">Molybdenum cofactor biosynthesis</keyword>
<comment type="subcellular location">
    <subcellularLocation>
        <location evidence="8">Cytoplasm</location>
    </subcellularLocation>
</comment>
<dbReference type="PANTHER" id="PTHR19136">
    <property type="entry name" value="MOLYBDENUM COFACTOR GUANYLYLTRANSFERASE"/>
    <property type="match status" value="1"/>
</dbReference>
<keyword evidence="3 8" id="KW-0479">Metal-binding</keyword>
<dbReference type="EMBL" id="CP019082">
    <property type="protein sequence ID" value="APW60761.1"/>
    <property type="molecule type" value="Genomic_DNA"/>
</dbReference>
<keyword evidence="10" id="KW-0548">Nucleotidyltransferase</keyword>
<dbReference type="Pfam" id="PF12804">
    <property type="entry name" value="NTP_transf_3"/>
    <property type="match status" value="1"/>
</dbReference>
<protein>
    <recommendedName>
        <fullName evidence="8">Probable molybdenum cofactor guanylyltransferase</fullName>
        <shortName evidence="8">MoCo guanylyltransferase</shortName>
        <ecNumber evidence="8">2.7.7.77</ecNumber>
    </recommendedName>
    <alternativeName>
        <fullName evidence="8">GTP:molybdopterin guanylyltransferase</fullName>
    </alternativeName>
    <alternativeName>
        <fullName evidence="8">Mo-MPT guanylyltransferase</fullName>
    </alternativeName>
    <alternativeName>
        <fullName evidence="8">Molybdopterin guanylyltransferase</fullName>
    </alternativeName>
    <alternativeName>
        <fullName evidence="8">Molybdopterin-guanine dinucleotide synthase</fullName>
        <shortName evidence="8">MGD synthase</shortName>
    </alternativeName>
</protein>
<keyword evidence="4 8" id="KW-0547">Nucleotide-binding</keyword>
<dbReference type="InterPro" id="IPR029044">
    <property type="entry name" value="Nucleotide-diphossugar_trans"/>
</dbReference>
<keyword evidence="6 8" id="KW-0342">GTP-binding</keyword>
<dbReference type="EC" id="2.7.7.77" evidence="8"/>
<evidence type="ECO:0000256" key="3">
    <source>
        <dbReference type="ARBA" id="ARBA00022723"/>
    </source>
</evidence>
<keyword evidence="5 8" id="KW-0460">Magnesium</keyword>
<comment type="cofactor">
    <cofactor evidence="8">
        <name>Mg(2+)</name>
        <dbReference type="ChEBI" id="CHEBI:18420"/>
    </cofactor>
</comment>
<feature type="binding site" evidence="8">
    <location>
        <position position="22"/>
    </location>
    <ligand>
        <name>GTP</name>
        <dbReference type="ChEBI" id="CHEBI:37565"/>
    </ligand>
</feature>
<dbReference type="STRING" id="1387353.BSF38_02250"/>
<evidence type="ECO:0000256" key="5">
    <source>
        <dbReference type="ARBA" id="ARBA00022842"/>
    </source>
</evidence>
<comment type="caution">
    <text evidence="8">Lacks conserved residue(s) required for the propagation of feature annotation.</text>
</comment>
<sequence>MATNVGAVVLCGGESRRMGRPKAGLPFGPETLLARVVRLVSTVARPVVVVAAADQEVRDLPDSVRVVRDSRSGRGPLQGLADGLSALPPGVEFAYVTAADAPFLEPAWVELLVDRIGGHDLALPNCDGRRHPLAALYRVAPALAAIRGLLDQDQLRVGRLAESLRTRTIDADELRGVDPELRTLRNLNTPDDYVRALEDAGFTGCDGAQNGS</sequence>
<dbReference type="GO" id="GO:0006777">
    <property type="term" value="P:Mo-molybdopterin cofactor biosynthetic process"/>
    <property type="evidence" value="ECO:0007669"/>
    <property type="project" value="UniProtKB-KW"/>
</dbReference>
<feature type="binding site" evidence="8">
    <location>
        <position position="100"/>
    </location>
    <ligand>
        <name>Mg(2+)</name>
        <dbReference type="ChEBI" id="CHEBI:18420"/>
    </ligand>
</feature>
<dbReference type="Proteomes" id="UP000186309">
    <property type="component" value="Chromosome"/>
</dbReference>
<dbReference type="InterPro" id="IPR013482">
    <property type="entry name" value="Molybde_CF_guanTrfase"/>
</dbReference>
<evidence type="ECO:0000256" key="8">
    <source>
        <dbReference type="HAMAP-Rule" id="MF_00316"/>
    </source>
</evidence>
<reference evidence="11" key="1">
    <citation type="submission" date="2016-12" db="EMBL/GenBank/DDBJ databases">
        <title>Comparative genomics of four Isosphaeraceae planctomycetes: a common pool of plasmids and glycoside hydrolase genes.</title>
        <authorList>
            <person name="Ivanova A."/>
        </authorList>
    </citation>
    <scope>NUCLEOTIDE SEQUENCE [LARGE SCALE GENOMIC DNA]</scope>
    <source>
        <strain evidence="11">PX4</strain>
    </source>
</reference>
<gene>
    <name evidence="8 10" type="primary">mobA</name>
    <name evidence="10" type="ORF">BSF38_02250</name>
</gene>
<dbReference type="PANTHER" id="PTHR19136:SF81">
    <property type="entry name" value="MOLYBDENUM COFACTOR GUANYLYLTRANSFERASE"/>
    <property type="match status" value="1"/>
</dbReference>
<keyword evidence="2 8" id="KW-0808">Transferase</keyword>
<dbReference type="GO" id="GO:0061603">
    <property type="term" value="F:molybdenum cofactor guanylyltransferase activity"/>
    <property type="evidence" value="ECO:0007669"/>
    <property type="project" value="UniProtKB-EC"/>
</dbReference>
<keyword evidence="1 8" id="KW-0963">Cytoplasm</keyword>
<evidence type="ECO:0000256" key="1">
    <source>
        <dbReference type="ARBA" id="ARBA00022490"/>
    </source>
</evidence>
<dbReference type="GO" id="GO:0005525">
    <property type="term" value="F:GTP binding"/>
    <property type="evidence" value="ECO:0007669"/>
    <property type="project" value="UniProtKB-UniRule"/>
</dbReference>
<evidence type="ECO:0000256" key="6">
    <source>
        <dbReference type="ARBA" id="ARBA00023134"/>
    </source>
</evidence>
<comment type="catalytic activity">
    <reaction evidence="8">
        <text>Mo-molybdopterin + GTP + H(+) = Mo-molybdopterin guanine dinucleotide + diphosphate</text>
        <dbReference type="Rhea" id="RHEA:34243"/>
        <dbReference type="ChEBI" id="CHEBI:15378"/>
        <dbReference type="ChEBI" id="CHEBI:33019"/>
        <dbReference type="ChEBI" id="CHEBI:37565"/>
        <dbReference type="ChEBI" id="CHEBI:71302"/>
        <dbReference type="ChEBI" id="CHEBI:71310"/>
        <dbReference type="EC" id="2.7.7.77"/>
    </reaction>
</comment>
<organism evidence="10 11">
    <name type="scientific">Paludisphaera borealis</name>
    <dbReference type="NCBI Taxonomy" id="1387353"/>
    <lineage>
        <taxon>Bacteria</taxon>
        <taxon>Pseudomonadati</taxon>
        <taxon>Planctomycetota</taxon>
        <taxon>Planctomycetia</taxon>
        <taxon>Isosphaerales</taxon>
        <taxon>Isosphaeraceae</taxon>
        <taxon>Paludisphaera</taxon>
    </lineage>
</organism>
<dbReference type="SUPFAM" id="SSF53448">
    <property type="entry name" value="Nucleotide-diphospho-sugar transferases"/>
    <property type="match status" value="1"/>
</dbReference>
<dbReference type="CDD" id="cd02503">
    <property type="entry name" value="MobA"/>
    <property type="match status" value="1"/>
</dbReference>
<feature type="binding site" evidence="8">
    <location>
        <position position="69"/>
    </location>
    <ligand>
        <name>GTP</name>
        <dbReference type="ChEBI" id="CHEBI:37565"/>
    </ligand>
</feature>
<name>A0A1U7CPB5_9BACT</name>
<accession>A0A1U7CPB5</accession>
<evidence type="ECO:0000256" key="7">
    <source>
        <dbReference type="ARBA" id="ARBA00023150"/>
    </source>
</evidence>
<dbReference type="GO" id="GO:0005737">
    <property type="term" value="C:cytoplasm"/>
    <property type="evidence" value="ECO:0007669"/>
    <property type="project" value="UniProtKB-SubCell"/>
</dbReference>
<feature type="binding site" evidence="8">
    <location>
        <position position="100"/>
    </location>
    <ligand>
        <name>GTP</name>
        <dbReference type="ChEBI" id="CHEBI:37565"/>
    </ligand>
</feature>
<evidence type="ECO:0000259" key="9">
    <source>
        <dbReference type="Pfam" id="PF12804"/>
    </source>
</evidence>
<comment type="function">
    <text evidence="8">Transfers a GMP moiety from GTP to Mo-molybdopterin (Mo-MPT) cofactor (Moco or molybdenum cofactor) to form Mo-molybdopterin guanine dinucleotide (Mo-MGD) cofactor.</text>
</comment>
<dbReference type="HAMAP" id="MF_00316">
    <property type="entry name" value="MobA"/>
    <property type="match status" value="1"/>
</dbReference>
<feature type="domain" description="MobA-like NTP transferase" evidence="9">
    <location>
        <begin position="7"/>
        <end position="148"/>
    </location>
</feature>
<evidence type="ECO:0000256" key="4">
    <source>
        <dbReference type="ARBA" id="ARBA00022741"/>
    </source>
</evidence>
<dbReference type="InterPro" id="IPR025877">
    <property type="entry name" value="MobA-like_NTP_Trfase"/>
</dbReference>
<dbReference type="KEGG" id="pbor:BSF38_02250"/>
<dbReference type="Gene3D" id="3.90.550.10">
    <property type="entry name" value="Spore Coat Polysaccharide Biosynthesis Protein SpsA, Chain A"/>
    <property type="match status" value="1"/>
</dbReference>
<feature type="binding site" evidence="8">
    <location>
        <begin position="10"/>
        <end position="12"/>
    </location>
    <ligand>
        <name>GTP</name>
        <dbReference type="ChEBI" id="CHEBI:37565"/>
    </ligand>
</feature>
<comment type="similarity">
    <text evidence="8">Belongs to the MobA family.</text>
</comment>
<evidence type="ECO:0000313" key="11">
    <source>
        <dbReference type="Proteomes" id="UP000186309"/>
    </source>
</evidence>
<dbReference type="RefSeq" id="WP_237170848.1">
    <property type="nucleotide sequence ID" value="NZ_CP019082.1"/>
</dbReference>
<keyword evidence="11" id="KW-1185">Reference proteome</keyword>
<dbReference type="AlphaFoldDB" id="A0A1U7CPB5"/>
<proteinExistence type="inferred from homology"/>
<comment type="domain">
    <text evidence="8">The N-terminal domain determines nucleotide recognition and specific binding, while the C-terminal domain determines the specific binding to the target protein.</text>
</comment>